<dbReference type="PANTHER" id="PTHR18937:SF172">
    <property type="entry name" value="STRUCTURAL MAINTENANCE OF CHROMOSOMES PROTEIN"/>
    <property type="match status" value="1"/>
</dbReference>
<feature type="domain" description="RecF/RecN/SMC N-terminal" evidence="6">
    <location>
        <begin position="67"/>
        <end position="134"/>
    </location>
</feature>
<dbReference type="GO" id="GO:0007076">
    <property type="term" value="P:mitotic chromosome condensation"/>
    <property type="evidence" value="ECO:0007669"/>
    <property type="project" value="TreeGrafter"/>
</dbReference>
<keyword evidence="8" id="KW-1185">Reference proteome</keyword>
<dbReference type="Pfam" id="PF02463">
    <property type="entry name" value="SMC_N"/>
    <property type="match status" value="1"/>
</dbReference>
<gene>
    <name evidence="7" type="ORF">CU098_003098</name>
</gene>
<evidence type="ECO:0000256" key="3">
    <source>
        <dbReference type="ARBA" id="ARBA00022840"/>
    </source>
</evidence>
<evidence type="ECO:0000256" key="5">
    <source>
        <dbReference type="SAM" id="MobiDB-lite"/>
    </source>
</evidence>
<dbReference type="AlphaFoldDB" id="A0A367IPH7"/>
<feature type="region of interest" description="Disordered" evidence="5">
    <location>
        <begin position="1"/>
        <end position="55"/>
    </location>
</feature>
<comment type="caution">
    <text evidence="7">The sequence shown here is derived from an EMBL/GenBank/DDBJ whole genome shotgun (WGS) entry which is preliminary data.</text>
</comment>
<dbReference type="GO" id="GO:0005524">
    <property type="term" value="F:ATP binding"/>
    <property type="evidence" value="ECO:0007669"/>
    <property type="project" value="UniProtKB-KW"/>
</dbReference>
<dbReference type="PANTHER" id="PTHR18937">
    <property type="entry name" value="STRUCTURAL MAINTENANCE OF CHROMOSOMES SMC FAMILY MEMBER"/>
    <property type="match status" value="1"/>
</dbReference>
<evidence type="ECO:0000259" key="6">
    <source>
        <dbReference type="Pfam" id="PF02463"/>
    </source>
</evidence>
<dbReference type="Gene3D" id="3.40.50.300">
    <property type="entry name" value="P-loop containing nucleotide triphosphate hydrolases"/>
    <property type="match status" value="1"/>
</dbReference>
<evidence type="ECO:0000256" key="2">
    <source>
        <dbReference type="ARBA" id="ARBA00022741"/>
    </source>
</evidence>
<comment type="subcellular location">
    <subcellularLocation>
        <location evidence="1">Nucleus</location>
    </subcellularLocation>
</comment>
<dbReference type="InterPro" id="IPR003395">
    <property type="entry name" value="RecF/RecN/SMC_N"/>
</dbReference>
<dbReference type="EMBL" id="PJQM01006489">
    <property type="protein sequence ID" value="RCH79587.1"/>
    <property type="molecule type" value="Genomic_DNA"/>
</dbReference>
<protein>
    <recommendedName>
        <fullName evidence="6">RecF/RecN/SMC N-terminal domain-containing protein</fullName>
    </recommendedName>
</protein>
<sequence length="137" mass="15366">MDGQPPPKKQRFAQPENEVEKEESSFLDLPDIPEKPDRKVSFAPTTTESTFLPPEDAINQKKPRLVMKKMILNNFKSYAGRQVIGPFHKSFSAIVGPNGSGKSNVIDALLFVFGYRANKMRQGKLSELIHNSAKHPD</sequence>
<keyword evidence="3" id="KW-0067">ATP-binding</keyword>
<evidence type="ECO:0000256" key="4">
    <source>
        <dbReference type="ARBA" id="ARBA00023242"/>
    </source>
</evidence>
<name>A0A367IPH7_RHIST</name>
<proteinExistence type="predicted"/>
<evidence type="ECO:0000256" key="1">
    <source>
        <dbReference type="ARBA" id="ARBA00004123"/>
    </source>
</evidence>
<dbReference type="GO" id="GO:0000796">
    <property type="term" value="C:condensin complex"/>
    <property type="evidence" value="ECO:0007669"/>
    <property type="project" value="TreeGrafter"/>
</dbReference>
<keyword evidence="2" id="KW-0547">Nucleotide-binding</keyword>
<organism evidence="7 8">
    <name type="scientific">Rhizopus stolonifer</name>
    <name type="common">Rhizopus nigricans</name>
    <dbReference type="NCBI Taxonomy" id="4846"/>
    <lineage>
        <taxon>Eukaryota</taxon>
        <taxon>Fungi</taxon>
        <taxon>Fungi incertae sedis</taxon>
        <taxon>Mucoromycota</taxon>
        <taxon>Mucoromycotina</taxon>
        <taxon>Mucoromycetes</taxon>
        <taxon>Mucorales</taxon>
        <taxon>Mucorineae</taxon>
        <taxon>Rhizopodaceae</taxon>
        <taxon>Rhizopus</taxon>
    </lineage>
</organism>
<dbReference type="InterPro" id="IPR027417">
    <property type="entry name" value="P-loop_NTPase"/>
</dbReference>
<dbReference type="OrthoDB" id="2290400at2759"/>
<evidence type="ECO:0000313" key="8">
    <source>
        <dbReference type="Proteomes" id="UP000253551"/>
    </source>
</evidence>
<evidence type="ECO:0000313" key="7">
    <source>
        <dbReference type="EMBL" id="RCH79587.1"/>
    </source>
</evidence>
<keyword evidence="4" id="KW-0539">Nucleus</keyword>
<dbReference type="Proteomes" id="UP000253551">
    <property type="component" value="Unassembled WGS sequence"/>
</dbReference>
<reference evidence="7 8" key="1">
    <citation type="journal article" date="2018" name="G3 (Bethesda)">
        <title>Phylogenetic and Phylogenomic Definition of Rhizopus Species.</title>
        <authorList>
            <person name="Gryganskyi A.P."/>
            <person name="Golan J."/>
            <person name="Dolatabadi S."/>
            <person name="Mondo S."/>
            <person name="Robb S."/>
            <person name="Idnurm A."/>
            <person name="Muszewska A."/>
            <person name="Steczkiewicz K."/>
            <person name="Masonjones S."/>
            <person name="Liao H.L."/>
            <person name="Gajdeczka M.T."/>
            <person name="Anike F."/>
            <person name="Vuek A."/>
            <person name="Anishchenko I.M."/>
            <person name="Voigt K."/>
            <person name="de Hoog G.S."/>
            <person name="Smith M.E."/>
            <person name="Heitman J."/>
            <person name="Vilgalys R."/>
            <person name="Stajich J.E."/>
        </authorList>
    </citation>
    <scope>NUCLEOTIDE SEQUENCE [LARGE SCALE GENOMIC DNA]</scope>
    <source>
        <strain evidence="7 8">LSU 92-RS-03</strain>
    </source>
</reference>
<accession>A0A367IPH7</accession>
<dbReference type="SUPFAM" id="SSF52540">
    <property type="entry name" value="P-loop containing nucleoside triphosphate hydrolases"/>
    <property type="match status" value="1"/>
</dbReference>
<feature type="non-terminal residue" evidence="7">
    <location>
        <position position="137"/>
    </location>
</feature>
<dbReference type="STRING" id="4846.A0A367IPH7"/>
<dbReference type="GO" id="GO:0005634">
    <property type="term" value="C:nucleus"/>
    <property type="evidence" value="ECO:0007669"/>
    <property type="project" value="UniProtKB-SubCell"/>
</dbReference>